<dbReference type="Proteomes" id="UP001412239">
    <property type="component" value="Unassembled WGS sequence"/>
</dbReference>
<name>A0A292PS51_9PEZI</name>
<keyword evidence="1" id="KW-0677">Repeat</keyword>
<dbReference type="AlphaFoldDB" id="A0A292PS51"/>
<dbReference type="SMART" id="SM00028">
    <property type="entry name" value="TPR"/>
    <property type="match status" value="3"/>
</dbReference>
<protein>
    <submittedName>
        <fullName evidence="4">Uncharacterized protein</fullName>
    </submittedName>
</protein>
<keyword evidence="2 3" id="KW-0802">TPR repeat</keyword>
<dbReference type="InterPro" id="IPR011990">
    <property type="entry name" value="TPR-like_helical_dom_sf"/>
</dbReference>
<organism evidence="4 5">
    <name type="scientific">Tuber aestivum</name>
    <name type="common">summer truffle</name>
    <dbReference type="NCBI Taxonomy" id="59557"/>
    <lineage>
        <taxon>Eukaryota</taxon>
        <taxon>Fungi</taxon>
        <taxon>Dikarya</taxon>
        <taxon>Ascomycota</taxon>
        <taxon>Pezizomycotina</taxon>
        <taxon>Pezizomycetes</taxon>
        <taxon>Pezizales</taxon>
        <taxon>Tuberaceae</taxon>
        <taxon>Tuber</taxon>
    </lineage>
</organism>
<dbReference type="SUPFAM" id="SSF48452">
    <property type="entry name" value="TPR-like"/>
    <property type="match status" value="1"/>
</dbReference>
<evidence type="ECO:0000256" key="2">
    <source>
        <dbReference type="ARBA" id="ARBA00022803"/>
    </source>
</evidence>
<dbReference type="PANTHER" id="PTHR22904:SF523">
    <property type="entry name" value="STRESS-INDUCED-PHOSPHOPROTEIN 1"/>
    <property type="match status" value="1"/>
</dbReference>
<keyword evidence="5" id="KW-1185">Reference proteome</keyword>
<gene>
    <name evidence="4" type="ORF">GSTUAT00005960001</name>
</gene>
<evidence type="ECO:0000313" key="5">
    <source>
        <dbReference type="Proteomes" id="UP001412239"/>
    </source>
</evidence>
<dbReference type="GO" id="GO:0051879">
    <property type="term" value="F:Hsp90 protein binding"/>
    <property type="evidence" value="ECO:0007669"/>
    <property type="project" value="TreeGrafter"/>
</dbReference>
<dbReference type="Gene3D" id="1.25.40.10">
    <property type="entry name" value="Tetratricopeptide repeat domain"/>
    <property type="match status" value="1"/>
</dbReference>
<dbReference type="EMBL" id="LN891062">
    <property type="protein sequence ID" value="CUS09954.1"/>
    <property type="molecule type" value="Genomic_DNA"/>
</dbReference>
<evidence type="ECO:0000313" key="4">
    <source>
        <dbReference type="EMBL" id="CUS09954.1"/>
    </source>
</evidence>
<proteinExistence type="predicted"/>
<dbReference type="PANTHER" id="PTHR22904">
    <property type="entry name" value="TPR REPEAT CONTAINING PROTEIN"/>
    <property type="match status" value="1"/>
</dbReference>
<evidence type="ECO:0000256" key="1">
    <source>
        <dbReference type="ARBA" id="ARBA00022737"/>
    </source>
</evidence>
<accession>A0A292PS51</accession>
<evidence type="ECO:0000256" key="3">
    <source>
        <dbReference type="PROSITE-ProRule" id="PRU00339"/>
    </source>
</evidence>
<dbReference type="InterPro" id="IPR019734">
    <property type="entry name" value="TPR_rpt"/>
</dbReference>
<dbReference type="PROSITE" id="PS50005">
    <property type="entry name" value="TPR"/>
    <property type="match status" value="1"/>
</dbReference>
<feature type="repeat" description="TPR" evidence="3">
    <location>
        <begin position="11"/>
        <end position="44"/>
    </location>
</feature>
<reference evidence="4" key="1">
    <citation type="submission" date="2015-10" db="EMBL/GenBank/DDBJ databases">
        <authorList>
            <person name="Regsiter A."/>
            <person name="william w."/>
        </authorList>
    </citation>
    <scope>NUCLEOTIDE SEQUENCE</scope>
    <source>
        <strain evidence="4">Montdore</strain>
    </source>
</reference>
<sequence>MAPTEAQVEEADALKVQGNGAFGKKEFSAAYSLYTQAIHLNPTSSALYSNRSAALLSLNKLPLALNDANQAIKLDPTWSKAYRRKASVLEAQKELDKAKGVFEESLKVALADLKTSPAQKQKEEAEIKKSIEAIEKKIAERPSYHEHIMKDTEDTVGQRVMREFERRCAAGEPMGSWPPNGTCLRRIWIAEMQFQNALSNLLQYHKGQVPGAPPGVLGIFGRVQTLEELTTALLEDSRVIRLNGEAIDKLQLCYQLEQHQRNAIGPDLSPKDTIIAYNKRLSQPPQSGPMINNSGASFHMGPARPVSGWDLVRPALQLSIRSALMNGCLAGIVDPGNDEKEFRRAMELIEEAWKMWPNVDGATRGRTLEETFLRGVKILLGESIARSYGLSPTSPNDQRKKLKELRAIGQWLVDSFNRSPKPPNANPIRDDADPWWNIYYAHYVAPVAHGHSFIAYYHTQMGIDWLEGEEQKASLRKGAEEYAIAAGWMSPDDPDRISRIHTAVFSLFNSGKAYYKSDFAACLEMGENAKEWSMPFFGERFGIQEGHMGQKAGTAALGMDQPHTDSDDTLVITKVMRDIWAMRVSKYGEREKAVGGTKIWGALGRGIVADLEADGLT</sequence>